<accession>A0A645HND6</accession>
<gene>
    <name evidence="1" type="ORF">SDC9_188005</name>
</gene>
<evidence type="ECO:0000313" key="1">
    <source>
        <dbReference type="EMBL" id="MPN40467.1"/>
    </source>
</evidence>
<reference evidence="1" key="1">
    <citation type="submission" date="2019-08" db="EMBL/GenBank/DDBJ databases">
        <authorList>
            <person name="Kucharzyk K."/>
            <person name="Murdoch R.W."/>
            <person name="Higgins S."/>
            <person name="Loffler F."/>
        </authorList>
    </citation>
    <scope>NUCLEOTIDE SEQUENCE</scope>
</reference>
<sequence length="171" mass="19489">MLDIVPPAELDVPIPATMVSAAITPPQTDLSPQITGSSATYTEWKEAGKVNLHSGMSTMHRIGEVISDISFCYDNDYVYFRIEMMEFTEENDIIELKFVSNADEIITMNCYRNCFAVETQTNVKMLFARKDTIDIAIEAKFFANKIKFLVKTISEGNTISYPINDYFQFEY</sequence>
<protein>
    <submittedName>
        <fullName evidence="1">Uncharacterized protein</fullName>
    </submittedName>
</protein>
<name>A0A645HND6_9ZZZZ</name>
<proteinExistence type="predicted"/>
<dbReference type="EMBL" id="VSSQ01096892">
    <property type="protein sequence ID" value="MPN40467.1"/>
    <property type="molecule type" value="Genomic_DNA"/>
</dbReference>
<comment type="caution">
    <text evidence="1">The sequence shown here is derived from an EMBL/GenBank/DDBJ whole genome shotgun (WGS) entry which is preliminary data.</text>
</comment>
<dbReference type="AlphaFoldDB" id="A0A645HND6"/>
<organism evidence="1">
    <name type="scientific">bioreactor metagenome</name>
    <dbReference type="NCBI Taxonomy" id="1076179"/>
    <lineage>
        <taxon>unclassified sequences</taxon>
        <taxon>metagenomes</taxon>
        <taxon>ecological metagenomes</taxon>
    </lineage>
</organism>